<accession>A0ABP8XUJ7</accession>
<comment type="caution">
    <text evidence="2">The sequence shown here is derived from an EMBL/GenBank/DDBJ whole genome shotgun (WGS) entry which is preliminary data.</text>
</comment>
<dbReference type="Proteomes" id="UP001499974">
    <property type="component" value="Unassembled WGS sequence"/>
</dbReference>
<protein>
    <submittedName>
        <fullName evidence="2">Uncharacterized protein</fullName>
    </submittedName>
</protein>
<sequence>MSAAPVDGVVADARAQRRRRLRLVVVGVASAAVVVGGLTWWAQRESPAPPPKDLAPVAVTRAPNPVKVAWYANGSLHLQKVAVAVPPLTDLAELNGGVVYGDHEGTVAFVAADGERRRLGRKVVDSPLLASREEGWAAWVDPGDGDGDAPTLDVYDVNAGELLDSRDLPSTDVRLVAIDQRQVFYEEADGTFSWVPGDGPPVRLERDGLLDVESRNRVYQLDGSIEMEQGFFNVSFVRPGTGAQISPGGVLVLTRKPDPEVAEGQPFRPLLYDARSGDRKRAGLSIDERAVDATFGEGNTAVYLVAQVADLVGGSDIDGNVDPLLVLRTCDLTGGRCTDVAPVQSGTDRPILAH</sequence>
<evidence type="ECO:0000256" key="1">
    <source>
        <dbReference type="SAM" id="Phobius"/>
    </source>
</evidence>
<keyword evidence="1" id="KW-1133">Transmembrane helix</keyword>
<evidence type="ECO:0000313" key="2">
    <source>
        <dbReference type="EMBL" id="GAA4714896.1"/>
    </source>
</evidence>
<gene>
    <name evidence="2" type="ORF">GCM10023349_37770</name>
</gene>
<keyword evidence="1" id="KW-0472">Membrane</keyword>
<name>A0ABP8XUJ7_9ACTN</name>
<keyword evidence="1" id="KW-0812">Transmembrane</keyword>
<proteinExistence type="predicted"/>
<keyword evidence="3" id="KW-1185">Reference proteome</keyword>
<organism evidence="2 3">
    <name type="scientific">Nocardioides conyzicola</name>
    <dbReference type="NCBI Taxonomy" id="1651781"/>
    <lineage>
        <taxon>Bacteria</taxon>
        <taxon>Bacillati</taxon>
        <taxon>Actinomycetota</taxon>
        <taxon>Actinomycetes</taxon>
        <taxon>Propionibacteriales</taxon>
        <taxon>Nocardioidaceae</taxon>
        <taxon>Nocardioides</taxon>
    </lineage>
</organism>
<evidence type="ECO:0000313" key="3">
    <source>
        <dbReference type="Proteomes" id="UP001499974"/>
    </source>
</evidence>
<dbReference type="EMBL" id="BAABKM010000003">
    <property type="protein sequence ID" value="GAA4714896.1"/>
    <property type="molecule type" value="Genomic_DNA"/>
</dbReference>
<reference evidence="3" key="1">
    <citation type="journal article" date="2019" name="Int. J. Syst. Evol. Microbiol.">
        <title>The Global Catalogue of Microorganisms (GCM) 10K type strain sequencing project: providing services to taxonomists for standard genome sequencing and annotation.</title>
        <authorList>
            <consortium name="The Broad Institute Genomics Platform"/>
            <consortium name="The Broad Institute Genome Sequencing Center for Infectious Disease"/>
            <person name="Wu L."/>
            <person name="Ma J."/>
        </authorList>
    </citation>
    <scope>NUCLEOTIDE SEQUENCE [LARGE SCALE GENOMIC DNA]</scope>
    <source>
        <strain evidence="3">JCM 18531</strain>
    </source>
</reference>
<feature type="transmembrane region" description="Helical" evidence="1">
    <location>
        <begin position="21"/>
        <end position="42"/>
    </location>
</feature>